<dbReference type="Proteomes" id="UP001597510">
    <property type="component" value="Unassembled WGS sequence"/>
</dbReference>
<comment type="caution">
    <text evidence="1">The sequence shown here is derived from an EMBL/GenBank/DDBJ whole genome shotgun (WGS) entry which is preliminary data.</text>
</comment>
<organism evidence="1 2">
    <name type="scientific">Emticicia soli</name>
    <dbReference type="NCBI Taxonomy" id="2027878"/>
    <lineage>
        <taxon>Bacteria</taxon>
        <taxon>Pseudomonadati</taxon>
        <taxon>Bacteroidota</taxon>
        <taxon>Cytophagia</taxon>
        <taxon>Cytophagales</taxon>
        <taxon>Leadbetterellaceae</taxon>
        <taxon>Emticicia</taxon>
    </lineage>
</organism>
<evidence type="ECO:0000313" key="1">
    <source>
        <dbReference type="EMBL" id="MFD2522488.1"/>
    </source>
</evidence>
<evidence type="ECO:0000313" key="2">
    <source>
        <dbReference type="Proteomes" id="UP001597510"/>
    </source>
</evidence>
<accession>A0ABW5J9L0</accession>
<protein>
    <submittedName>
        <fullName evidence="1">Uncharacterized protein</fullName>
    </submittedName>
</protein>
<keyword evidence="2" id="KW-1185">Reference proteome</keyword>
<dbReference type="EMBL" id="JBHULC010000021">
    <property type="protein sequence ID" value="MFD2522488.1"/>
    <property type="molecule type" value="Genomic_DNA"/>
</dbReference>
<proteinExistence type="predicted"/>
<name>A0ABW5J9L0_9BACT</name>
<sequence length="64" mass="7773">MPKYTATYRKYTPFNPHFLPFTETIRHLSAIFYHLSIQTATYRSNLTKRRRLIPIILEMFPKKL</sequence>
<reference evidence="2" key="1">
    <citation type="journal article" date="2019" name="Int. J. Syst. Evol. Microbiol.">
        <title>The Global Catalogue of Microorganisms (GCM) 10K type strain sequencing project: providing services to taxonomists for standard genome sequencing and annotation.</title>
        <authorList>
            <consortium name="The Broad Institute Genomics Platform"/>
            <consortium name="The Broad Institute Genome Sequencing Center for Infectious Disease"/>
            <person name="Wu L."/>
            <person name="Ma J."/>
        </authorList>
    </citation>
    <scope>NUCLEOTIDE SEQUENCE [LARGE SCALE GENOMIC DNA]</scope>
    <source>
        <strain evidence="2">KCTC 52344</strain>
    </source>
</reference>
<gene>
    <name evidence="1" type="ORF">ACFSR2_16440</name>
</gene>